<keyword evidence="4" id="KW-1185">Reference proteome</keyword>
<evidence type="ECO:0000256" key="1">
    <source>
        <dbReference type="SAM" id="Coils"/>
    </source>
</evidence>
<evidence type="ECO:0000313" key="3">
    <source>
        <dbReference type="EMBL" id="KAA5547016.1"/>
    </source>
</evidence>
<evidence type="ECO:0000313" key="4">
    <source>
        <dbReference type="Proteomes" id="UP000324479"/>
    </source>
</evidence>
<protein>
    <submittedName>
        <fullName evidence="3">Uncharacterized protein</fullName>
    </submittedName>
</protein>
<organism evidence="3 4">
    <name type="scientific">Roseiconus nitratireducens</name>
    <dbReference type="NCBI Taxonomy" id="2605748"/>
    <lineage>
        <taxon>Bacteria</taxon>
        <taxon>Pseudomonadati</taxon>
        <taxon>Planctomycetota</taxon>
        <taxon>Planctomycetia</taxon>
        <taxon>Pirellulales</taxon>
        <taxon>Pirellulaceae</taxon>
        <taxon>Roseiconus</taxon>
    </lineage>
</organism>
<dbReference type="RefSeq" id="WP_150074123.1">
    <property type="nucleotide sequence ID" value="NZ_VWOX01000001.1"/>
</dbReference>
<sequence>MTGLLARLTDRQAAEQRKQERASQLAATQRDVVRRELIAMAKGQRSDEAAIEALVTSPEQLHRLLDRAKTAAELTVLAAARDEMKAEVDELVAERQSVNRTLTVRKTQHGYTEIDAEINRAWRDAESYTDLAAVGRWRTVLRAKEDLEDRHRYLMEITRRKQGKLGVLERQTELPWEPDSTSSLQPEQAFPLD</sequence>
<gene>
    <name evidence="3" type="ORF">FYK55_00940</name>
</gene>
<name>A0A5M6DKU4_9BACT</name>
<dbReference type="Proteomes" id="UP000324479">
    <property type="component" value="Unassembled WGS sequence"/>
</dbReference>
<dbReference type="AlphaFoldDB" id="A0A5M6DKU4"/>
<feature type="region of interest" description="Disordered" evidence="2">
    <location>
        <begin position="168"/>
        <end position="193"/>
    </location>
</feature>
<reference evidence="3 4" key="1">
    <citation type="submission" date="2019-08" db="EMBL/GenBank/DDBJ databases">
        <authorList>
            <person name="Dhanesh K."/>
            <person name="Kumar G."/>
            <person name="Sasikala C."/>
            <person name="Venkata Ramana C."/>
        </authorList>
    </citation>
    <scope>NUCLEOTIDE SEQUENCE [LARGE SCALE GENOMIC DNA]</scope>
    <source>
        <strain evidence="3 4">JC645</strain>
    </source>
</reference>
<dbReference type="EMBL" id="VWOX01000001">
    <property type="protein sequence ID" value="KAA5547016.1"/>
    <property type="molecule type" value="Genomic_DNA"/>
</dbReference>
<evidence type="ECO:0000256" key="2">
    <source>
        <dbReference type="SAM" id="MobiDB-lite"/>
    </source>
</evidence>
<feature type="coiled-coil region" evidence="1">
    <location>
        <begin position="74"/>
        <end position="101"/>
    </location>
</feature>
<comment type="caution">
    <text evidence="3">The sequence shown here is derived from an EMBL/GenBank/DDBJ whole genome shotgun (WGS) entry which is preliminary data.</text>
</comment>
<keyword evidence="1" id="KW-0175">Coiled coil</keyword>
<proteinExistence type="predicted"/>
<accession>A0A5M6DKU4</accession>